<evidence type="ECO:0000313" key="2">
    <source>
        <dbReference type="Proteomes" id="UP000245207"/>
    </source>
</evidence>
<dbReference type="AlphaFoldDB" id="A0A2U1PGC7"/>
<sequence length="83" mass="9484">MSYQYSYKALKLLGEAEKKRSHDSLDELVRECPKNQWLMIGGDLNGHVGAEPDGYSGVHKGFKYEVRNEEGRTISWSLLRPGR</sequence>
<reference evidence="1 2" key="1">
    <citation type="journal article" date="2018" name="Mol. Plant">
        <title>The genome of Artemisia annua provides insight into the evolution of Asteraceae family and artemisinin biosynthesis.</title>
        <authorList>
            <person name="Shen Q."/>
            <person name="Zhang L."/>
            <person name="Liao Z."/>
            <person name="Wang S."/>
            <person name="Yan T."/>
            <person name="Shi P."/>
            <person name="Liu M."/>
            <person name="Fu X."/>
            <person name="Pan Q."/>
            <person name="Wang Y."/>
            <person name="Lv Z."/>
            <person name="Lu X."/>
            <person name="Zhang F."/>
            <person name="Jiang W."/>
            <person name="Ma Y."/>
            <person name="Chen M."/>
            <person name="Hao X."/>
            <person name="Li L."/>
            <person name="Tang Y."/>
            <person name="Lv G."/>
            <person name="Zhou Y."/>
            <person name="Sun X."/>
            <person name="Brodelius P.E."/>
            <person name="Rose J.K.C."/>
            <person name="Tang K."/>
        </authorList>
    </citation>
    <scope>NUCLEOTIDE SEQUENCE [LARGE SCALE GENOMIC DNA]</scope>
    <source>
        <strain evidence="2">cv. Huhao1</strain>
        <tissue evidence="1">Leaf</tissue>
    </source>
</reference>
<name>A0A2U1PGC7_ARTAN</name>
<dbReference type="Proteomes" id="UP000245207">
    <property type="component" value="Unassembled WGS sequence"/>
</dbReference>
<organism evidence="1 2">
    <name type="scientific">Artemisia annua</name>
    <name type="common">Sweet wormwood</name>
    <dbReference type="NCBI Taxonomy" id="35608"/>
    <lineage>
        <taxon>Eukaryota</taxon>
        <taxon>Viridiplantae</taxon>
        <taxon>Streptophyta</taxon>
        <taxon>Embryophyta</taxon>
        <taxon>Tracheophyta</taxon>
        <taxon>Spermatophyta</taxon>
        <taxon>Magnoliopsida</taxon>
        <taxon>eudicotyledons</taxon>
        <taxon>Gunneridae</taxon>
        <taxon>Pentapetalae</taxon>
        <taxon>asterids</taxon>
        <taxon>campanulids</taxon>
        <taxon>Asterales</taxon>
        <taxon>Asteraceae</taxon>
        <taxon>Asteroideae</taxon>
        <taxon>Anthemideae</taxon>
        <taxon>Artemisiinae</taxon>
        <taxon>Artemisia</taxon>
    </lineage>
</organism>
<dbReference type="EMBL" id="PKPP01001190">
    <property type="protein sequence ID" value="PWA84816.1"/>
    <property type="molecule type" value="Genomic_DNA"/>
</dbReference>
<protein>
    <submittedName>
        <fullName evidence="1">Uncharacterized protein</fullName>
    </submittedName>
</protein>
<proteinExistence type="predicted"/>
<keyword evidence="2" id="KW-1185">Reference proteome</keyword>
<comment type="caution">
    <text evidence="1">The sequence shown here is derived from an EMBL/GenBank/DDBJ whole genome shotgun (WGS) entry which is preliminary data.</text>
</comment>
<gene>
    <name evidence="1" type="ORF">CTI12_AA155830</name>
</gene>
<evidence type="ECO:0000313" key="1">
    <source>
        <dbReference type="EMBL" id="PWA84816.1"/>
    </source>
</evidence>
<accession>A0A2U1PGC7</accession>
<dbReference type="OrthoDB" id="1902296at2759"/>